<protein>
    <submittedName>
        <fullName evidence="3">Uncharacterized protein</fullName>
    </submittedName>
</protein>
<name>A0A150MVR1_GEOSE</name>
<dbReference type="GeneID" id="89613233"/>
<accession>A0A150MVR1</accession>
<dbReference type="Pfam" id="PF22559">
    <property type="entry name" value="GNAT-phage-like"/>
    <property type="match status" value="1"/>
</dbReference>
<comment type="caution">
    <text evidence="3">The sequence shown here is derived from an EMBL/GenBank/DDBJ whole genome shotgun (WGS) entry which is preliminary data.</text>
</comment>
<evidence type="ECO:0000259" key="2">
    <source>
        <dbReference type="Pfam" id="PF22559"/>
    </source>
</evidence>
<dbReference type="PATRIC" id="fig|1422.18.peg.2021"/>
<evidence type="ECO:0000313" key="3">
    <source>
        <dbReference type="EMBL" id="KYD28561.1"/>
    </source>
</evidence>
<evidence type="ECO:0000259" key="1">
    <source>
        <dbReference type="Pfam" id="PF22555"/>
    </source>
</evidence>
<gene>
    <name evidence="3" type="ORF">B4109_3024</name>
</gene>
<dbReference type="RefSeq" id="WP_053532667.1">
    <property type="nucleotide sequence ID" value="NZ_JARMRZ010000101.1"/>
</dbReference>
<dbReference type="InterPro" id="IPR054340">
    <property type="entry name" value="GNAT-like_C_phage-like"/>
</dbReference>
<sequence>MFVGSINQDLRALVSEVTRSWDVEDIYIGCSGNFTIERILKNRGFNLYGNDVSLYSCTIGSYLAGEDIRVEIKHKDWKWLEPYMKAGIPRIATLLLCTTMLDGLHRDEPFFVRRRKAYRDQWERLHNETCSKVAKALDGLKLKRFFSGDVVEWAEQAPNDAGFISFPPTYKGGYERLYRAFEMVFDWDEPKYEIFDRDRLAYMVERVKEKKHWMMARDEPIPGLEGYEVGRVQTSLRSKPVIVYASKAKPKITMPHQRTEIVKLPRMGEHDEITENSTIGVKKISQRQMNTLRSLYLNPGIAPASASINLAVLVDGKLIGAIGLSKSSHNMGDAYIMSDFVIRPLQYKRASKLVLAAAVSTEIKRIIEQTFNVKVDEIATTAFTDKPASMKYRGLFEVHSRKENPPRVNYIGKAGRWSMREGLIWWVRNHSKYKK</sequence>
<feature type="domain" description="GNAT-like C-terminal" evidence="2">
    <location>
        <begin position="276"/>
        <end position="430"/>
    </location>
</feature>
<dbReference type="EMBL" id="LQYV01000024">
    <property type="protein sequence ID" value="KYD28561.1"/>
    <property type="molecule type" value="Genomic_DNA"/>
</dbReference>
<dbReference type="Proteomes" id="UP000075424">
    <property type="component" value="Unassembled WGS sequence"/>
</dbReference>
<dbReference type="InterPro" id="IPR054341">
    <property type="entry name" value="GNAT-like_N"/>
</dbReference>
<proteinExistence type="predicted"/>
<dbReference type="AlphaFoldDB" id="A0A150MVR1"/>
<dbReference type="Pfam" id="PF22555">
    <property type="entry name" value="DAM-like-phage1"/>
    <property type="match status" value="1"/>
</dbReference>
<feature type="domain" description="GNAT-like N-terminal" evidence="1">
    <location>
        <begin position="2"/>
        <end position="266"/>
    </location>
</feature>
<reference evidence="3 4" key="1">
    <citation type="submission" date="2016-01" db="EMBL/GenBank/DDBJ databases">
        <title>Draft Genome Sequences of Seven Thermophilic Sporeformers Isolated from Foods.</title>
        <authorList>
            <person name="Berendsen E.M."/>
            <person name="Wells-Bennik M.H."/>
            <person name="Krawcyk A.O."/>
            <person name="De Jong A."/>
            <person name="Holsappel S."/>
            <person name="Eijlander R.T."/>
            <person name="Kuipers O.P."/>
        </authorList>
    </citation>
    <scope>NUCLEOTIDE SEQUENCE [LARGE SCALE GENOMIC DNA]</scope>
    <source>
        <strain evidence="3 4">B4109</strain>
    </source>
</reference>
<organism evidence="3 4">
    <name type="scientific">Geobacillus stearothermophilus</name>
    <name type="common">Bacillus stearothermophilus</name>
    <dbReference type="NCBI Taxonomy" id="1422"/>
    <lineage>
        <taxon>Bacteria</taxon>
        <taxon>Bacillati</taxon>
        <taxon>Bacillota</taxon>
        <taxon>Bacilli</taxon>
        <taxon>Bacillales</taxon>
        <taxon>Anoxybacillaceae</taxon>
        <taxon>Geobacillus</taxon>
    </lineage>
</organism>
<evidence type="ECO:0000313" key="4">
    <source>
        <dbReference type="Proteomes" id="UP000075424"/>
    </source>
</evidence>